<reference evidence="3 4" key="1">
    <citation type="submission" date="2020-02" db="EMBL/GenBank/DDBJ databases">
        <authorList>
            <person name="Li G."/>
        </authorList>
    </citation>
    <scope>NUCLEOTIDE SEQUENCE [LARGE SCALE GENOMIC DNA]</scope>
    <source>
        <strain evidence="3 4">DSM 102029</strain>
    </source>
</reference>
<feature type="coiled-coil region" evidence="1">
    <location>
        <begin position="61"/>
        <end position="116"/>
    </location>
</feature>
<dbReference type="EMBL" id="CP048630">
    <property type="protein sequence ID" value="QIB32622.1"/>
    <property type="molecule type" value="Genomic_DNA"/>
</dbReference>
<keyword evidence="2" id="KW-0812">Transmembrane</keyword>
<accession>A0A6P1YHK0</accession>
<protein>
    <submittedName>
        <fullName evidence="3">Uncharacterized protein</fullName>
    </submittedName>
</protein>
<evidence type="ECO:0000313" key="3">
    <source>
        <dbReference type="EMBL" id="QIB32622.1"/>
    </source>
</evidence>
<proteinExistence type="predicted"/>
<dbReference type="KEGG" id="apra:G3A50_02070"/>
<feature type="transmembrane region" description="Helical" evidence="2">
    <location>
        <begin position="15"/>
        <end position="33"/>
    </location>
</feature>
<keyword evidence="1" id="KW-0175">Coiled coil</keyword>
<gene>
    <name evidence="3" type="ORF">G3A50_02070</name>
</gene>
<organism evidence="3 4">
    <name type="scientific">Ancylobacter pratisalsi</name>
    <dbReference type="NCBI Taxonomy" id="1745854"/>
    <lineage>
        <taxon>Bacteria</taxon>
        <taxon>Pseudomonadati</taxon>
        <taxon>Pseudomonadota</taxon>
        <taxon>Alphaproteobacteria</taxon>
        <taxon>Hyphomicrobiales</taxon>
        <taxon>Xanthobacteraceae</taxon>
        <taxon>Ancylobacter</taxon>
    </lineage>
</organism>
<dbReference type="RefSeq" id="WP_163073649.1">
    <property type="nucleotide sequence ID" value="NZ_CP048630.1"/>
</dbReference>
<dbReference type="AlphaFoldDB" id="A0A6P1YHK0"/>
<keyword evidence="2" id="KW-0472">Membrane</keyword>
<keyword evidence="4" id="KW-1185">Reference proteome</keyword>
<name>A0A6P1YHK0_9HYPH</name>
<evidence type="ECO:0000256" key="1">
    <source>
        <dbReference type="SAM" id="Coils"/>
    </source>
</evidence>
<evidence type="ECO:0000313" key="4">
    <source>
        <dbReference type="Proteomes" id="UP000464751"/>
    </source>
</evidence>
<sequence length="139" mass="14734">MGWLLDLFPSWTNGLAGSTFAILGIAALFYGFIPALPFRTVVQVGGALALAYACYTTGYAGAQAACEAEQLRAELAAAQRDLSIAKSAAKDASRRAHVLDETLQAKQERLDDYESAIAARPDTRCPLTADDLRGVRGGP</sequence>
<keyword evidence="2" id="KW-1133">Transmembrane helix</keyword>
<evidence type="ECO:0000256" key="2">
    <source>
        <dbReference type="SAM" id="Phobius"/>
    </source>
</evidence>
<dbReference type="Proteomes" id="UP000464751">
    <property type="component" value="Chromosome"/>
</dbReference>